<evidence type="ECO:0000256" key="6">
    <source>
        <dbReference type="RuleBase" id="RU361264"/>
    </source>
</evidence>
<evidence type="ECO:0000256" key="7">
    <source>
        <dbReference type="SAM" id="MobiDB-lite"/>
    </source>
</evidence>
<evidence type="ECO:0000256" key="3">
    <source>
        <dbReference type="ARBA" id="ARBA00022692"/>
    </source>
</evidence>
<comment type="similarity">
    <text evidence="2 6">Belongs to the YIP1 family.</text>
</comment>
<dbReference type="PANTHER" id="PTHR21236">
    <property type="entry name" value="GOLGI MEMBRANE PROTEIN YIP1"/>
    <property type="match status" value="1"/>
</dbReference>
<dbReference type="PANTHER" id="PTHR21236:SF1">
    <property type="entry name" value="PROTEIN YIPF6"/>
    <property type="match status" value="1"/>
</dbReference>
<dbReference type="InterPro" id="IPR045231">
    <property type="entry name" value="Yip1/4-like"/>
</dbReference>
<dbReference type="GO" id="GO:0000139">
    <property type="term" value="C:Golgi membrane"/>
    <property type="evidence" value="ECO:0007669"/>
    <property type="project" value="UniProtKB-SubCell"/>
</dbReference>
<comment type="subcellular location">
    <subcellularLocation>
        <location evidence="6">Golgi apparatus membrane</location>
        <topology evidence="6">Multi-pass membrane protein</topology>
    </subcellularLocation>
    <subcellularLocation>
        <location evidence="1">Membrane</location>
        <topology evidence="1">Multi-pass membrane protein</topology>
    </subcellularLocation>
</comment>
<dbReference type="InterPro" id="IPR006977">
    <property type="entry name" value="Yip1_dom"/>
</dbReference>
<reference evidence="9" key="1">
    <citation type="submission" date="2021-05" db="EMBL/GenBank/DDBJ databases">
        <authorList>
            <person name="Alioto T."/>
            <person name="Alioto T."/>
            <person name="Gomez Garrido J."/>
        </authorList>
    </citation>
    <scope>NUCLEOTIDE SEQUENCE</scope>
</reference>
<evidence type="ECO:0000256" key="1">
    <source>
        <dbReference type="ARBA" id="ARBA00004141"/>
    </source>
</evidence>
<dbReference type="EMBL" id="HBUF01537241">
    <property type="protein sequence ID" value="CAG6753722.1"/>
    <property type="molecule type" value="Transcribed_RNA"/>
</dbReference>
<feature type="domain" description="Yip1" evidence="8">
    <location>
        <begin position="71"/>
        <end position="166"/>
    </location>
</feature>
<protein>
    <recommendedName>
        <fullName evidence="6">Protein YIPF</fullName>
    </recommendedName>
</protein>
<evidence type="ECO:0000259" key="8">
    <source>
        <dbReference type="Pfam" id="PF04893"/>
    </source>
</evidence>
<evidence type="ECO:0000313" key="9">
    <source>
        <dbReference type="EMBL" id="CAG6753722.1"/>
    </source>
</evidence>
<evidence type="ECO:0000256" key="5">
    <source>
        <dbReference type="ARBA" id="ARBA00023136"/>
    </source>
</evidence>
<keyword evidence="5" id="KW-0472">Membrane</keyword>
<organism evidence="9">
    <name type="scientific">Cacopsylla melanoneura</name>
    <dbReference type="NCBI Taxonomy" id="428564"/>
    <lineage>
        <taxon>Eukaryota</taxon>
        <taxon>Metazoa</taxon>
        <taxon>Ecdysozoa</taxon>
        <taxon>Arthropoda</taxon>
        <taxon>Hexapoda</taxon>
        <taxon>Insecta</taxon>
        <taxon>Pterygota</taxon>
        <taxon>Neoptera</taxon>
        <taxon>Paraneoptera</taxon>
        <taxon>Hemiptera</taxon>
        <taxon>Sternorrhyncha</taxon>
        <taxon>Psylloidea</taxon>
        <taxon>Psyllidae</taxon>
        <taxon>Psyllinae</taxon>
        <taxon>Cacopsylla</taxon>
    </lineage>
</organism>
<accession>A0A8D8ZUR7</accession>
<proteinExistence type="inferred from homology"/>
<dbReference type="Pfam" id="PF04893">
    <property type="entry name" value="Yip1"/>
    <property type="match status" value="1"/>
</dbReference>
<dbReference type="GO" id="GO:0006888">
    <property type="term" value="P:endoplasmic reticulum to Golgi vesicle-mediated transport"/>
    <property type="evidence" value="ECO:0007669"/>
    <property type="project" value="InterPro"/>
</dbReference>
<evidence type="ECO:0000256" key="4">
    <source>
        <dbReference type="ARBA" id="ARBA00022989"/>
    </source>
</evidence>
<keyword evidence="3" id="KW-0812">Transmembrane</keyword>
<dbReference type="GO" id="GO:0005802">
    <property type="term" value="C:trans-Golgi network"/>
    <property type="evidence" value="ECO:0007669"/>
    <property type="project" value="TreeGrafter"/>
</dbReference>
<dbReference type="AlphaFoldDB" id="A0A8D8ZUR7"/>
<sequence length="285" mass="31478">MTSPPGDHRVNFYDEFQASGTAQAEGSMNIPGINKNKTTGAPEYNTLDEPIKTTIMRDLTAVGVKFRHVLQPQEKSSLLKEWDLWGPLLLCTFMAIVLQGDSDDRLDHDGGPQFAEVFVIVWIGSAVVTLNSKLLGGNISFFQSVCVLGYCLSLEMSLINLVTSVCFQFILPKCVCAGLLSPTLSNVSSPVSSYFVCTTDPLLVLSPIRYHNGGLWMGHVRFRLVPRRQSTIRQERFGRVPDIPVLFGHCMADSISLRGLVRSSLHLPLPIFFLKCSSVGTDVPW</sequence>
<evidence type="ECO:0000256" key="2">
    <source>
        <dbReference type="ARBA" id="ARBA00010596"/>
    </source>
</evidence>
<name>A0A8D8ZUR7_9HEMI</name>
<keyword evidence="4" id="KW-1133">Transmembrane helix</keyword>
<feature type="region of interest" description="Disordered" evidence="7">
    <location>
        <begin position="22"/>
        <end position="41"/>
    </location>
</feature>